<evidence type="ECO:0000256" key="4">
    <source>
        <dbReference type="ARBA" id="ARBA00022801"/>
    </source>
</evidence>
<evidence type="ECO:0000259" key="8">
    <source>
        <dbReference type="Pfam" id="PF17676"/>
    </source>
</evidence>
<dbReference type="InterPro" id="IPR003507">
    <property type="entry name" value="S66_fam"/>
</dbReference>
<keyword evidence="10" id="KW-1185">Reference proteome</keyword>
<dbReference type="Proteomes" id="UP000198619">
    <property type="component" value="Unassembled WGS sequence"/>
</dbReference>
<dbReference type="InterPro" id="IPR040921">
    <property type="entry name" value="Peptidase_S66C"/>
</dbReference>
<dbReference type="InterPro" id="IPR029062">
    <property type="entry name" value="Class_I_gatase-like"/>
</dbReference>
<dbReference type="Pfam" id="PF02016">
    <property type="entry name" value="Peptidase_S66"/>
    <property type="match status" value="1"/>
</dbReference>
<comment type="similarity">
    <text evidence="1">Belongs to the peptidase S66 family.</text>
</comment>
<dbReference type="CDD" id="cd07025">
    <property type="entry name" value="Peptidase_S66"/>
    <property type="match status" value="1"/>
</dbReference>
<feature type="active site" description="Nucleophile" evidence="6">
    <location>
        <position position="107"/>
    </location>
</feature>
<dbReference type="InterPro" id="IPR027461">
    <property type="entry name" value="Carboxypeptidase_A_C_sf"/>
</dbReference>
<dbReference type="EMBL" id="FOKI01000032">
    <property type="protein sequence ID" value="SFB35074.1"/>
    <property type="molecule type" value="Genomic_DNA"/>
</dbReference>
<reference evidence="9 10" key="1">
    <citation type="submission" date="2016-10" db="EMBL/GenBank/DDBJ databases">
        <authorList>
            <person name="de Groot N.N."/>
        </authorList>
    </citation>
    <scope>NUCLEOTIDE SEQUENCE [LARGE SCALE GENOMIC DNA]</scope>
    <source>
        <strain evidence="9 10">DSM 12271</strain>
    </source>
</reference>
<dbReference type="SUPFAM" id="SSF141986">
    <property type="entry name" value="LD-carboxypeptidase A C-terminal domain-like"/>
    <property type="match status" value="1"/>
</dbReference>
<dbReference type="Gene3D" id="3.40.50.10740">
    <property type="entry name" value="Class I glutamine amidotransferase-like"/>
    <property type="match status" value="1"/>
</dbReference>
<evidence type="ECO:0000313" key="9">
    <source>
        <dbReference type="EMBL" id="SFB35074.1"/>
    </source>
</evidence>
<dbReference type="SUPFAM" id="SSF52317">
    <property type="entry name" value="Class I glutamine amidotransferase-like"/>
    <property type="match status" value="1"/>
</dbReference>
<dbReference type="PANTHER" id="PTHR30237:SF2">
    <property type="entry name" value="MUREIN TETRAPEPTIDE CARBOXYPEPTIDASE"/>
    <property type="match status" value="1"/>
</dbReference>
<proteinExistence type="inferred from homology"/>
<dbReference type="GO" id="GO:0008236">
    <property type="term" value="F:serine-type peptidase activity"/>
    <property type="evidence" value="ECO:0007669"/>
    <property type="project" value="UniProtKB-KW"/>
</dbReference>
<evidence type="ECO:0000256" key="5">
    <source>
        <dbReference type="ARBA" id="ARBA00022825"/>
    </source>
</evidence>
<feature type="domain" description="LD-carboxypeptidase N-terminal" evidence="7">
    <location>
        <begin position="11"/>
        <end position="127"/>
    </location>
</feature>
<feature type="active site" description="Charge relay system" evidence="6">
    <location>
        <position position="204"/>
    </location>
</feature>
<dbReference type="GO" id="GO:0004180">
    <property type="term" value="F:carboxypeptidase activity"/>
    <property type="evidence" value="ECO:0007669"/>
    <property type="project" value="UniProtKB-KW"/>
</dbReference>
<evidence type="ECO:0000313" key="10">
    <source>
        <dbReference type="Proteomes" id="UP000198619"/>
    </source>
</evidence>
<dbReference type="InterPro" id="IPR040449">
    <property type="entry name" value="Peptidase_S66_N"/>
</dbReference>
<evidence type="ECO:0000256" key="2">
    <source>
        <dbReference type="ARBA" id="ARBA00022645"/>
    </source>
</evidence>
<sequence length="301" mass="33332">MPTSIKLGDTIGILAPASGDKNLFIDEKICILKNLGFKIKTGNHLYDKLGYLAGTDEARASDLMDFFCDDNIKMIMCLRGGYGSMRILPYLDFKKLKNINKIFMGYSDITCILNTLYSKLGLVTFHGPMATSDFNDKYTLSSFINTVTNLTSSYNIVNPSHIPLICHGTTNATGTLIGGNLSIICSTLGTPYEIDTHNRILFIEDVGEDVYSIDRMLCQLKLSGKLDSCSGFLLGQFKNCNNKKTSYTLNDVFNNYIFSLNKPVISNFMSGHDTPNLTIPIGAKAKLDVKKARLCVELMEL</sequence>
<evidence type="ECO:0000256" key="3">
    <source>
        <dbReference type="ARBA" id="ARBA00022670"/>
    </source>
</evidence>
<dbReference type="GO" id="GO:0006508">
    <property type="term" value="P:proteolysis"/>
    <property type="evidence" value="ECO:0007669"/>
    <property type="project" value="UniProtKB-KW"/>
</dbReference>
<dbReference type="PIRSF" id="PIRSF028757">
    <property type="entry name" value="LD-carboxypeptidase"/>
    <property type="match status" value="1"/>
</dbReference>
<keyword evidence="2 9" id="KW-0121">Carboxypeptidase</keyword>
<keyword evidence="5" id="KW-0720">Serine protease</keyword>
<feature type="domain" description="LD-carboxypeptidase C-terminal" evidence="8">
    <location>
        <begin position="173"/>
        <end position="287"/>
    </location>
</feature>
<feature type="active site" description="Charge relay system" evidence="6">
    <location>
        <position position="272"/>
    </location>
</feature>
<evidence type="ECO:0000259" key="7">
    <source>
        <dbReference type="Pfam" id="PF02016"/>
    </source>
</evidence>
<keyword evidence="4" id="KW-0378">Hydrolase</keyword>
<dbReference type="STRING" id="84698.SAMN04488528_103234"/>
<protein>
    <submittedName>
        <fullName evidence="9">Muramoyltetrapeptide carboxypeptidase</fullName>
    </submittedName>
</protein>
<evidence type="ECO:0000256" key="1">
    <source>
        <dbReference type="ARBA" id="ARBA00010233"/>
    </source>
</evidence>
<accession>A0A1I1AAU5</accession>
<dbReference type="Pfam" id="PF17676">
    <property type="entry name" value="Peptidase_S66C"/>
    <property type="match status" value="1"/>
</dbReference>
<dbReference type="PANTHER" id="PTHR30237">
    <property type="entry name" value="MURAMOYLTETRAPEPTIDE CARBOXYPEPTIDASE"/>
    <property type="match status" value="1"/>
</dbReference>
<evidence type="ECO:0000256" key="6">
    <source>
        <dbReference type="PIRSR" id="PIRSR028757-1"/>
    </source>
</evidence>
<dbReference type="Gene3D" id="3.50.30.60">
    <property type="entry name" value="LD-carboxypeptidase A C-terminal domain-like"/>
    <property type="match status" value="1"/>
</dbReference>
<gene>
    <name evidence="9" type="ORF">SAMN04488528_103234</name>
</gene>
<dbReference type="InterPro" id="IPR027478">
    <property type="entry name" value="LdcA_N"/>
</dbReference>
<keyword evidence="3" id="KW-0645">Protease</keyword>
<name>A0A1I1AAU5_9CLOT</name>
<organism evidence="9 10">
    <name type="scientific">Clostridium frigidicarnis</name>
    <dbReference type="NCBI Taxonomy" id="84698"/>
    <lineage>
        <taxon>Bacteria</taxon>
        <taxon>Bacillati</taxon>
        <taxon>Bacillota</taxon>
        <taxon>Clostridia</taxon>
        <taxon>Eubacteriales</taxon>
        <taxon>Clostridiaceae</taxon>
        <taxon>Clostridium</taxon>
    </lineage>
</organism>
<dbReference type="AlphaFoldDB" id="A0A1I1AAU5"/>